<feature type="region of interest" description="Disordered" evidence="1">
    <location>
        <begin position="1"/>
        <end position="23"/>
    </location>
</feature>
<dbReference type="AlphaFoldDB" id="A0AAF5PGB2"/>
<reference evidence="2" key="2">
    <citation type="journal article" date="2016" name="Mol. Ecol.">
        <title>Population genomics of the filarial nematode parasite Wuchereria bancrofti from mosquitoes.</title>
        <authorList>
            <person name="Small S.T."/>
            <person name="Reimer L.J."/>
            <person name="Tisch D.J."/>
            <person name="King C.L."/>
            <person name="Christensen B.M."/>
            <person name="Siba P.M."/>
            <person name="Kazura J.W."/>
            <person name="Serre D."/>
            <person name="Zimmerman P.A."/>
        </authorList>
    </citation>
    <scope>NUCLEOTIDE SEQUENCE</scope>
    <source>
        <strain evidence="2">pt0022</strain>
    </source>
</reference>
<accession>A0AAF5PGB2</accession>
<dbReference type="WBParaSite" id="mrna-Wban_00254">
    <property type="protein sequence ID" value="mrna-Wban_00254"/>
    <property type="gene ID" value="Wban_00254"/>
</dbReference>
<evidence type="ECO:0000256" key="1">
    <source>
        <dbReference type="SAM" id="MobiDB-lite"/>
    </source>
</evidence>
<name>A0AAF5PGB2_WUCBA</name>
<dbReference type="Proteomes" id="UP000093561">
    <property type="component" value="Unassembled WGS sequence"/>
</dbReference>
<proteinExistence type="predicted"/>
<reference evidence="3" key="3">
    <citation type="submission" date="2024-02" db="UniProtKB">
        <authorList>
            <consortium name="WormBaseParasite"/>
        </authorList>
    </citation>
    <scope>IDENTIFICATION</scope>
    <source>
        <strain evidence="3">pt0022</strain>
    </source>
</reference>
<protein>
    <submittedName>
        <fullName evidence="3">Uncharacterized protein</fullName>
    </submittedName>
</protein>
<feature type="compositionally biased region" description="Polar residues" evidence="1">
    <location>
        <begin position="1"/>
        <end position="13"/>
    </location>
</feature>
<evidence type="ECO:0000313" key="2">
    <source>
        <dbReference type="Proteomes" id="UP000093561"/>
    </source>
</evidence>
<evidence type="ECO:0000313" key="3">
    <source>
        <dbReference type="WBParaSite" id="mrna-Wban_00254"/>
    </source>
</evidence>
<sequence>MLWNLSKSQTYKTQDQHKKKTHVPLKDDNSPCCFILKYLHQTFIQFIHSQRLIVVHNQY</sequence>
<reference evidence="2" key="1">
    <citation type="submission" date="2015-03" db="EMBL/GenBank/DDBJ databases">
        <title>Wuchereria bancrofti Genome Sequencing Papua New Guinea Strain.</title>
        <authorList>
            <person name="Small S.T."/>
            <person name="Serre D."/>
            <person name="Zimmerman P.A."/>
        </authorList>
    </citation>
    <scope>NUCLEOTIDE SEQUENCE [LARGE SCALE GENOMIC DNA]</scope>
    <source>
        <strain evidence="2">pt0022</strain>
    </source>
</reference>
<organism evidence="2 3">
    <name type="scientific">Wuchereria bancrofti</name>
    <dbReference type="NCBI Taxonomy" id="6293"/>
    <lineage>
        <taxon>Eukaryota</taxon>
        <taxon>Metazoa</taxon>
        <taxon>Ecdysozoa</taxon>
        <taxon>Nematoda</taxon>
        <taxon>Chromadorea</taxon>
        <taxon>Rhabditida</taxon>
        <taxon>Spirurina</taxon>
        <taxon>Spiruromorpha</taxon>
        <taxon>Filarioidea</taxon>
        <taxon>Onchocercidae</taxon>
        <taxon>Wuchereria</taxon>
    </lineage>
</organism>